<gene>
    <name evidence="2" type="ORF">ACFQ39_14050</name>
</gene>
<dbReference type="Proteomes" id="UP001597201">
    <property type="component" value="Unassembled WGS sequence"/>
</dbReference>
<keyword evidence="3" id="KW-1185">Reference proteome</keyword>
<reference evidence="3" key="1">
    <citation type="journal article" date="2019" name="Int. J. Syst. Evol. Microbiol.">
        <title>The Global Catalogue of Microorganisms (GCM) 10K type strain sequencing project: providing services to taxonomists for standard genome sequencing and annotation.</title>
        <authorList>
            <consortium name="The Broad Institute Genomics Platform"/>
            <consortium name="The Broad Institute Genome Sequencing Center for Infectious Disease"/>
            <person name="Wu L."/>
            <person name="Ma J."/>
        </authorList>
    </citation>
    <scope>NUCLEOTIDE SEQUENCE [LARGE SCALE GENOMIC DNA]</scope>
    <source>
        <strain evidence="3">CCUG 61485</strain>
    </source>
</reference>
<evidence type="ECO:0008006" key="4">
    <source>
        <dbReference type="Google" id="ProtNLM"/>
    </source>
</evidence>
<dbReference type="PROSITE" id="PS51257">
    <property type="entry name" value="PROKAR_LIPOPROTEIN"/>
    <property type="match status" value="1"/>
</dbReference>
<comment type="caution">
    <text evidence="2">The sequence shown here is derived from an EMBL/GenBank/DDBJ whole genome shotgun (WGS) entry which is preliminary data.</text>
</comment>
<dbReference type="RefSeq" id="WP_377180088.1">
    <property type="nucleotide sequence ID" value="NZ_JBHTMY010000004.1"/>
</dbReference>
<feature type="chain" id="PRO_5045811598" description="Lipoprotein" evidence="1">
    <location>
        <begin position="26"/>
        <end position="254"/>
    </location>
</feature>
<evidence type="ECO:0000313" key="2">
    <source>
        <dbReference type="EMBL" id="MFD1316744.1"/>
    </source>
</evidence>
<evidence type="ECO:0000256" key="1">
    <source>
        <dbReference type="SAM" id="SignalP"/>
    </source>
</evidence>
<organism evidence="2 3">
    <name type="scientific">Namhaeicola litoreus</name>
    <dbReference type="NCBI Taxonomy" id="1052145"/>
    <lineage>
        <taxon>Bacteria</taxon>
        <taxon>Pseudomonadati</taxon>
        <taxon>Bacteroidota</taxon>
        <taxon>Flavobacteriia</taxon>
        <taxon>Flavobacteriales</taxon>
        <taxon>Flavobacteriaceae</taxon>
        <taxon>Namhaeicola</taxon>
    </lineage>
</organism>
<evidence type="ECO:0000313" key="3">
    <source>
        <dbReference type="Proteomes" id="UP001597201"/>
    </source>
</evidence>
<name>A0ABW3Y7M0_9FLAO</name>
<protein>
    <recommendedName>
        <fullName evidence="4">Lipoprotein</fullName>
    </recommendedName>
</protein>
<dbReference type="EMBL" id="JBHTMY010000004">
    <property type="protein sequence ID" value="MFD1316744.1"/>
    <property type="molecule type" value="Genomic_DNA"/>
</dbReference>
<feature type="signal peptide" evidence="1">
    <location>
        <begin position="1"/>
        <end position="25"/>
    </location>
</feature>
<keyword evidence="1" id="KW-0732">Signal</keyword>
<sequence length="254" mass="28937">MKNILSRLIFLLISGIFLFFQSCSSDGTEDLSGNDQILSKISIEKNTCTKINDGVLFYEKGHYFAGEPLSNGFDEFGYNYQSHQFKGTYANLYLGFAGFPPYQGDDEAYLTENPTILNNNYIMTYYWPYRKAEVHQSWNDARWSNKDCDGDGLLDRHFGFENYQGSGAWETFTVVGEYEDENGNTCDYKYKYTYVAPPLDAYQKDGSWYNSDDELIGNVFYYLAEIKEIAHDPCGGLNGVVFKSPLGPGLGKFK</sequence>
<accession>A0ABW3Y7M0</accession>
<proteinExistence type="predicted"/>